<dbReference type="Proteomes" id="UP000587608">
    <property type="component" value="Unassembled WGS sequence"/>
</dbReference>
<protein>
    <submittedName>
        <fullName evidence="11">Two-component sensor histidine kinase</fullName>
    </submittedName>
</protein>
<dbReference type="EMBL" id="JACERG010000002">
    <property type="protein sequence ID" value="MBA5219870.1"/>
    <property type="molecule type" value="Genomic_DNA"/>
</dbReference>
<feature type="transmembrane region" description="Helical" evidence="9">
    <location>
        <begin position="60"/>
        <end position="77"/>
    </location>
</feature>
<dbReference type="RefSeq" id="WP_191851534.1">
    <property type="nucleotide sequence ID" value="NZ_CP108326.1"/>
</dbReference>
<evidence type="ECO:0000313" key="12">
    <source>
        <dbReference type="Proteomes" id="UP000587608"/>
    </source>
</evidence>
<dbReference type="CDD" id="cd16917">
    <property type="entry name" value="HATPase_UhpB-NarQ-NarX-like"/>
    <property type="match status" value="1"/>
</dbReference>
<comment type="subcellular location">
    <subcellularLocation>
        <location evidence="1">Cell membrane</location>
        <topology evidence="1">Multi-pass membrane protein</topology>
    </subcellularLocation>
</comment>
<proteinExistence type="predicted"/>
<dbReference type="GO" id="GO:0005886">
    <property type="term" value="C:plasma membrane"/>
    <property type="evidence" value="ECO:0007669"/>
    <property type="project" value="UniProtKB-SubCell"/>
</dbReference>
<accession>A0A7W2DN21</accession>
<reference evidence="11 12" key="1">
    <citation type="submission" date="2020-07" db="EMBL/GenBank/DDBJ databases">
        <title>Differential regulation of undecylprodigiosin biosynthesis in the yeast-scavenging Streptomyces strain MBK6.</title>
        <authorList>
            <person name="Baral B."/>
            <person name="Siitonen V."/>
            <person name="Laughlin M."/>
            <person name="Yamada K."/>
            <person name="Ilomaeki M."/>
            <person name="Metsae-Ketelae M."/>
            <person name="Niemi J."/>
        </authorList>
    </citation>
    <scope>NUCLEOTIDE SEQUENCE [LARGE SCALE GENOMIC DNA]</scope>
    <source>
        <strain evidence="11 12">MBK6</strain>
    </source>
</reference>
<gene>
    <name evidence="11" type="ORF">H1X69_00365</name>
</gene>
<feature type="transmembrane region" description="Helical" evidence="9">
    <location>
        <begin position="136"/>
        <end position="152"/>
    </location>
</feature>
<keyword evidence="7" id="KW-0902">Two-component regulatory system</keyword>
<name>A0A7W2DN21_9ACTN</name>
<evidence type="ECO:0000313" key="11">
    <source>
        <dbReference type="EMBL" id="MBA5219870.1"/>
    </source>
</evidence>
<keyword evidence="6 9" id="KW-1133">Transmembrane helix</keyword>
<evidence type="ECO:0000259" key="10">
    <source>
        <dbReference type="SMART" id="SM00387"/>
    </source>
</evidence>
<feature type="transmembrane region" description="Helical" evidence="9">
    <location>
        <begin position="35"/>
        <end position="54"/>
    </location>
</feature>
<keyword evidence="8 9" id="KW-0472">Membrane</keyword>
<dbReference type="SMART" id="SM00387">
    <property type="entry name" value="HATPase_c"/>
    <property type="match status" value="1"/>
</dbReference>
<dbReference type="GO" id="GO:0046983">
    <property type="term" value="F:protein dimerization activity"/>
    <property type="evidence" value="ECO:0007669"/>
    <property type="project" value="InterPro"/>
</dbReference>
<evidence type="ECO:0000256" key="2">
    <source>
        <dbReference type="ARBA" id="ARBA00022475"/>
    </source>
</evidence>
<dbReference type="Gene3D" id="1.20.5.1930">
    <property type="match status" value="1"/>
</dbReference>
<dbReference type="InterPro" id="IPR011712">
    <property type="entry name" value="Sig_transdc_His_kin_sub3_dim/P"/>
</dbReference>
<evidence type="ECO:0000256" key="8">
    <source>
        <dbReference type="ARBA" id="ARBA00023136"/>
    </source>
</evidence>
<evidence type="ECO:0000256" key="5">
    <source>
        <dbReference type="ARBA" id="ARBA00022777"/>
    </source>
</evidence>
<comment type="caution">
    <text evidence="11">The sequence shown here is derived from an EMBL/GenBank/DDBJ whole genome shotgun (WGS) entry which is preliminary data.</text>
</comment>
<evidence type="ECO:0000256" key="3">
    <source>
        <dbReference type="ARBA" id="ARBA00022679"/>
    </source>
</evidence>
<dbReference type="InterPro" id="IPR003594">
    <property type="entry name" value="HATPase_dom"/>
</dbReference>
<dbReference type="Gene3D" id="3.30.565.10">
    <property type="entry name" value="Histidine kinase-like ATPase, C-terminal domain"/>
    <property type="match status" value="1"/>
</dbReference>
<dbReference type="SUPFAM" id="SSF55874">
    <property type="entry name" value="ATPase domain of HSP90 chaperone/DNA topoisomerase II/histidine kinase"/>
    <property type="match status" value="1"/>
</dbReference>
<dbReference type="PANTHER" id="PTHR24421">
    <property type="entry name" value="NITRATE/NITRITE SENSOR PROTEIN NARX-RELATED"/>
    <property type="match status" value="1"/>
</dbReference>
<organism evidence="11 12">
    <name type="scientific">Streptomyces griseoaurantiacus</name>
    <dbReference type="NCBI Taxonomy" id="68213"/>
    <lineage>
        <taxon>Bacteria</taxon>
        <taxon>Bacillati</taxon>
        <taxon>Actinomycetota</taxon>
        <taxon>Actinomycetes</taxon>
        <taxon>Kitasatosporales</taxon>
        <taxon>Streptomycetaceae</taxon>
        <taxon>Streptomyces</taxon>
        <taxon>Streptomyces aurantiacus group</taxon>
    </lineage>
</organism>
<feature type="domain" description="Histidine kinase/HSP90-like ATPase" evidence="10">
    <location>
        <begin position="316"/>
        <end position="416"/>
    </location>
</feature>
<keyword evidence="5 11" id="KW-0418">Kinase</keyword>
<dbReference type="GeneID" id="96786707"/>
<evidence type="ECO:0000256" key="7">
    <source>
        <dbReference type="ARBA" id="ARBA00023012"/>
    </source>
</evidence>
<evidence type="ECO:0000256" key="9">
    <source>
        <dbReference type="SAM" id="Phobius"/>
    </source>
</evidence>
<dbReference type="PANTHER" id="PTHR24421:SF37">
    <property type="entry name" value="SENSOR HISTIDINE KINASE NARS"/>
    <property type="match status" value="1"/>
</dbReference>
<keyword evidence="4 9" id="KW-0812">Transmembrane</keyword>
<dbReference type="Pfam" id="PF07730">
    <property type="entry name" value="HisKA_3"/>
    <property type="match status" value="1"/>
</dbReference>
<keyword evidence="2" id="KW-1003">Cell membrane</keyword>
<dbReference type="InterPro" id="IPR050482">
    <property type="entry name" value="Sensor_HK_TwoCompSys"/>
</dbReference>
<dbReference type="AlphaFoldDB" id="A0A7W2DN21"/>
<sequence length="425" mass="44413">MTMPHTRGYLEDDAPAPPTLRLQLGALQTLCRQTFAVRLAALLVGTPFALANTGTGAPRYAALAAAVLGITASYAMLRDWHRFGPRVLAHPGLMALDLLFVATLLFAASPASPLAYATVCTPLLSGLLYGWRGTGVLTGLQLVVLVTVFRAWSHHPGAGANTALLAGFCVAAGIIGVTLRNLVFRFGAAGQALAEVNARLAVAEALAAERARLAREMHDSVAKTLHGLALTAEALAASADHADPGTLKRQAVTVAAAARRAATESRHVLTHLRTRTDTRAPADLAEELRAHAADFTARTDIPTTLDLGAHPDLPPDTVHHLLAITSEALENVRRHARAGHVRLTLATAPPEALVLRVEDDGTGLPQPVPQLADLTRSGHFGLLGMAERARSLGGDLSLTGGPLGGTVVEVRAPALPAPHKEAAHV</sequence>
<keyword evidence="3" id="KW-0808">Transferase</keyword>
<evidence type="ECO:0000256" key="6">
    <source>
        <dbReference type="ARBA" id="ARBA00022989"/>
    </source>
</evidence>
<dbReference type="GO" id="GO:0000155">
    <property type="term" value="F:phosphorelay sensor kinase activity"/>
    <property type="evidence" value="ECO:0007669"/>
    <property type="project" value="InterPro"/>
</dbReference>
<evidence type="ECO:0000256" key="4">
    <source>
        <dbReference type="ARBA" id="ARBA00022692"/>
    </source>
</evidence>
<dbReference type="InterPro" id="IPR036890">
    <property type="entry name" value="HATPase_C_sf"/>
</dbReference>
<evidence type="ECO:0000256" key="1">
    <source>
        <dbReference type="ARBA" id="ARBA00004651"/>
    </source>
</evidence>
<feature type="transmembrane region" description="Helical" evidence="9">
    <location>
        <begin position="158"/>
        <end position="179"/>
    </location>
</feature>
<dbReference type="Pfam" id="PF02518">
    <property type="entry name" value="HATPase_c"/>
    <property type="match status" value="1"/>
</dbReference>